<evidence type="ECO:0000313" key="2">
    <source>
        <dbReference type="Proteomes" id="UP000062998"/>
    </source>
</evidence>
<organism evidence="1 2">
    <name type="scientific">Burkholderia ubonensis</name>
    <dbReference type="NCBI Taxonomy" id="101571"/>
    <lineage>
        <taxon>Bacteria</taxon>
        <taxon>Pseudomonadati</taxon>
        <taxon>Pseudomonadota</taxon>
        <taxon>Betaproteobacteria</taxon>
        <taxon>Burkholderiales</taxon>
        <taxon>Burkholderiaceae</taxon>
        <taxon>Burkholderia</taxon>
        <taxon>Burkholderia cepacia complex</taxon>
    </lineage>
</organism>
<accession>A0A107F7P2</accession>
<gene>
    <name evidence="1" type="ORF">WL73_25270</name>
</gene>
<evidence type="ECO:0000313" key="1">
    <source>
        <dbReference type="EMBL" id="KWD94474.1"/>
    </source>
</evidence>
<evidence type="ECO:0008006" key="3">
    <source>
        <dbReference type="Google" id="ProtNLM"/>
    </source>
</evidence>
<comment type="caution">
    <text evidence="1">The sequence shown here is derived from an EMBL/GenBank/DDBJ whole genome shotgun (WGS) entry which is preliminary data.</text>
</comment>
<dbReference type="RefSeq" id="WP_060327024.1">
    <property type="nucleotide sequence ID" value="NZ_LPIU01000020.1"/>
</dbReference>
<dbReference type="OrthoDB" id="5518417at2"/>
<sequence>MAKKIGICRMCNETHQFVKSHVIPEAFYGGLGHCAANENDDSQTVRMFSPSGRATNVRIGIYGQFLCKACEELFQDIDDYAITLFRDQMHPADPEKDHVFVGRDIVDTEAVRLFVLATTWRASVCEHSFFSGVSLGARESVYRDLLWGSLKDRCSTPEKISAVGILLYVVKFPDHRVLLPPSRFNIPGTGQVFIRLYFGDFVVFVLIDGPSLTTSQAEAALPNSEKTANGPLKIFRRALDEAEFFAVLDLVNARNQYIQR</sequence>
<protein>
    <recommendedName>
        <fullName evidence="3">HNH endonuclease 5 domain-containing protein</fullName>
    </recommendedName>
</protein>
<dbReference type="EMBL" id="LPIX01000097">
    <property type="protein sequence ID" value="KWD94474.1"/>
    <property type="molecule type" value="Genomic_DNA"/>
</dbReference>
<proteinExistence type="predicted"/>
<name>A0A107F7P2_9BURK</name>
<dbReference type="Proteomes" id="UP000062998">
    <property type="component" value="Unassembled WGS sequence"/>
</dbReference>
<dbReference type="AlphaFoldDB" id="A0A107F7P2"/>
<reference evidence="1 2" key="1">
    <citation type="submission" date="2015-11" db="EMBL/GenBank/DDBJ databases">
        <title>Expanding the genomic diversity of Burkholderia species for the development of highly accurate diagnostics.</title>
        <authorList>
            <person name="Sahl J."/>
            <person name="Keim P."/>
            <person name="Wagner D."/>
        </authorList>
    </citation>
    <scope>NUCLEOTIDE SEQUENCE [LARGE SCALE GENOMIC DNA]</scope>
    <source>
        <strain evidence="1 2">MSMB2167WGS</strain>
    </source>
</reference>